<comment type="caution">
    <text evidence="1">The sequence shown here is derived from an EMBL/GenBank/DDBJ whole genome shotgun (WGS) entry which is preliminary data.</text>
</comment>
<evidence type="ECO:0000313" key="1">
    <source>
        <dbReference type="EMBL" id="MFC0533959.1"/>
    </source>
</evidence>
<organism evidence="1 2">
    <name type="scientific">Phytohabitans kaempferiae</name>
    <dbReference type="NCBI Taxonomy" id="1620943"/>
    <lineage>
        <taxon>Bacteria</taxon>
        <taxon>Bacillati</taxon>
        <taxon>Actinomycetota</taxon>
        <taxon>Actinomycetes</taxon>
        <taxon>Micromonosporales</taxon>
        <taxon>Micromonosporaceae</taxon>
    </lineage>
</organism>
<protein>
    <submittedName>
        <fullName evidence="1">Uncharacterized protein</fullName>
    </submittedName>
</protein>
<dbReference type="Proteomes" id="UP001589867">
    <property type="component" value="Unassembled WGS sequence"/>
</dbReference>
<reference evidence="1 2" key="1">
    <citation type="submission" date="2024-09" db="EMBL/GenBank/DDBJ databases">
        <authorList>
            <person name="Sun Q."/>
            <person name="Mori K."/>
        </authorList>
    </citation>
    <scope>NUCLEOTIDE SEQUENCE [LARGE SCALE GENOMIC DNA]</scope>
    <source>
        <strain evidence="1 2">TBRC 3947</strain>
    </source>
</reference>
<name>A0ABV6MHC6_9ACTN</name>
<dbReference type="EMBL" id="JBHLUH010000094">
    <property type="protein sequence ID" value="MFC0533959.1"/>
    <property type="molecule type" value="Genomic_DNA"/>
</dbReference>
<keyword evidence="2" id="KW-1185">Reference proteome</keyword>
<evidence type="ECO:0000313" key="2">
    <source>
        <dbReference type="Proteomes" id="UP001589867"/>
    </source>
</evidence>
<proteinExistence type="predicted"/>
<gene>
    <name evidence="1" type="ORF">ACFFIA_40805</name>
</gene>
<dbReference type="RefSeq" id="WP_377262226.1">
    <property type="nucleotide sequence ID" value="NZ_JBHLUH010000094.1"/>
</dbReference>
<sequence>MAEPMTVWVEVWPVAADQVGVWLLSGDDALRSSLPVAADSEPHFEVEALLAAADMRNDTVLLHSTSWRPDGPRVVLTYVAVVQGGSLERLVRDRWTTALPVSLELADAVGRPPEHRPDAPPVPRYVDVLLHAVRHLRFLLDTDASNRAALDANWARHLGALTPALAGMYDPAATGTHAQ</sequence>
<accession>A0ABV6MHC6</accession>